<evidence type="ECO:0000256" key="1">
    <source>
        <dbReference type="SAM" id="MobiDB-lite"/>
    </source>
</evidence>
<gene>
    <name evidence="2" type="ORF">MA20_06100</name>
</gene>
<dbReference type="EMBL" id="JRPN01000003">
    <property type="protein sequence ID" value="KGT80974.1"/>
    <property type="molecule type" value="Genomic_DNA"/>
</dbReference>
<organism evidence="2 3">
    <name type="scientific">Bradyrhizobium japonicum</name>
    <dbReference type="NCBI Taxonomy" id="375"/>
    <lineage>
        <taxon>Bacteria</taxon>
        <taxon>Pseudomonadati</taxon>
        <taxon>Pseudomonadota</taxon>
        <taxon>Alphaproteobacteria</taxon>
        <taxon>Hyphomicrobiales</taxon>
        <taxon>Nitrobacteraceae</taxon>
        <taxon>Bradyrhizobium</taxon>
    </lineage>
</organism>
<protein>
    <submittedName>
        <fullName evidence="2">Uncharacterized protein</fullName>
    </submittedName>
</protein>
<sequence>MHQAASLQFERVMDELVLWHAVPEDQRSPAPAWWWGPAMAVVDAHEPMRQVWCCELGLGDGSSFAEGAHALLELFAEQTSQPWPDDFPRKADVKQDNVRELHPQPSDDSAFQP</sequence>
<feature type="region of interest" description="Disordered" evidence="1">
    <location>
        <begin position="81"/>
        <end position="113"/>
    </location>
</feature>
<name>A0A0A3Y5Y4_BRAJP</name>
<dbReference type="AlphaFoldDB" id="A0A0A3Y5Y4"/>
<dbReference type="Proteomes" id="UP000030377">
    <property type="component" value="Unassembled WGS sequence"/>
</dbReference>
<proteinExistence type="predicted"/>
<feature type="compositionally biased region" description="Basic and acidic residues" evidence="1">
    <location>
        <begin position="86"/>
        <end position="102"/>
    </location>
</feature>
<accession>A0A0A3Y5Y4</accession>
<dbReference type="STRING" id="375.BKD09_RS08065"/>
<reference evidence="2 3" key="1">
    <citation type="submission" date="2014-09" db="EMBL/GenBank/DDBJ databases">
        <title>Draft genome of Bradyrhizobium japonicum Is-34.</title>
        <authorList>
            <person name="Tsurumaru H."/>
            <person name="Yamakawa T."/>
            <person name="Hashimoto S."/>
            <person name="Okizaki K."/>
            <person name="Kanesaki Y."/>
            <person name="Yoshikawa H."/>
            <person name="Yajima S."/>
        </authorList>
    </citation>
    <scope>NUCLEOTIDE SEQUENCE [LARGE SCALE GENOMIC DNA]</scope>
    <source>
        <strain evidence="2 3">Is-34</strain>
    </source>
</reference>
<evidence type="ECO:0000313" key="2">
    <source>
        <dbReference type="EMBL" id="KGT80974.1"/>
    </source>
</evidence>
<evidence type="ECO:0000313" key="3">
    <source>
        <dbReference type="Proteomes" id="UP000030377"/>
    </source>
</evidence>
<dbReference type="RefSeq" id="WP_028157883.1">
    <property type="nucleotide sequence ID" value="NZ_JANUDC010000001.1"/>
</dbReference>
<comment type="caution">
    <text evidence="2">The sequence shown here is derived from an EMBL/GenBank/DDBJ whole genome shotgun (WGS) entry which is preliminary data.</text>
</comment>